<reference evidence="3" key="2">
    <citation type="submission" date="2025-05" db="UniProtKB">
        <authorList>
            <consortium name="EnsemblMetazoa"/>
        </authorList>
    </citation>
    <scope>IDENTIFICATION</scope>
    <source>
        <strain evidence="3">Foshan</strain>
    </source>
</reference>
<evidence type="ECO:0000259" key="2">
    <source>
        <dbReference type="Pfam" id="PF14529"/>
    </source>
</evidence>
<feature type="domain" description="Endonuclease/exonuclease/phosphatase" evidence="2">
    <location>
        <begin position="285"/>
        <end position="414"/>
    </location>
</feature>
<dbReference type="RefSeq" id="XP_062711092.1">
    <property type="nucleotide sequence ID" value="XM_062855108.1"/>
</dbReference>
<feature type="region of interest" description="Disordered" evidence="1">
    <location>
        <begin position="119"/>
        <end position="141"/>
    </location>
</feature>
<dbReference type="InterPro" id="IPR036691">
    <property type="entry name" value="Endo/exonu/phosph_ase_sf"/>
</dbReference>
<dbReference type="Gene3D" id="3.60.10.10">
    <property type="entry name" value="Endonuclease/exonuclease/phosphatase"/>
    <property type="match status" value="1"/>
</dbReference>
<dbReference type="Proteomes" id="UP000069940">
    <property type="component" value="Unassembled WGS sequence"/>
</dbReference>
<accession>A0ABM2A5Z0</accession>
<dbReference type="PANTHER" id="PTHR33395:SF22">
    <property type="entry name" value="REVERSE TRANSCRIPTASE DOMAIN-CONTAINING PROTEIN"/>
    <property type="match status" value="1"/>
</dbReference>
<name>A0ABM2A5Z0_AEDAL</name>
<reference evidence="4" key="1">
    <citation type="journal article" date="2015" name="Proc. Natl. Acad. Sci. U.S.A.">
        <title>Genome sequence of the Asian Tiger mosquito, Aedes albopictus, reveals insights into its biology, genetics, and evolution.</title>
        <authorList>
            <person name="Chen X.G."/>
            <person name="Jiang X."/>
            <person name="Gu J."/>
            <person name="Xu M."/>
            <person name="Wu Y."/>
            <person name="Deng Y."/>
            <person name="Zhang C."/>
            <person name="Bonizzoni M."/>
            <person name="Dermauw W."/>
            <person name="Vontas J."/>
            <person name="Armbruster P."/>
            <person name="Huang X."/>
            <person name="Yang Y."/>
            <person name="Zhang H."/>
            <person name="He W."/>
            <person name="Peng H."/>
            <person name="Liu Y."/>
            <person name="Wu K."/>
            <person name="Chen J."/>
            <person name="Lirakis M."/>
            <person name="Topalis P."/>
            <person name="Van Leeuwen T."/>
            <person name="Hall A.B."/>
            <person name="Jiang X."/>
            <person name="Thorpe C."/>
            <person name="Mueller R.L."/>
            <person name="Sun C."/>
            <person name="Waterhouse R.M."/>
            <person name="Yan G."/>
            <person name="Tu Z.J."/>
            <person name="Fang X."/>
            <person name="James A.A."/>
        </authorList>
    </citation>
    <scope>NUCLEOTIDE SEQUENCE [LARGE SCALE GENOMIC DNA]</scope>
    <source>
        <strain evidence="4">Foshan</strain>
    </source>
</reference>
<feature type="region of interest" description="Disordered" evidence="1">
    <location>
        <begin position="151"/>
        <end position="170"/>
    </location>
</feature>
<feature type="region of interest" description="Disordered" evidence="1">
    <location>
        <begin position="69"/>
        <end position="103"/>
    </location>
</feature>
<evidence type="ECO:0000313" key="3">
    <source>
        <dbReference type="EnsemblMetazoa" id="AALFPA23_024780.P36928"/>
    </source>
</evidence>
<feature type="compositionally biased region" description="Polar residues" evidence="1">
    <location>
        <begin position="71"/>
        <end position="86"/>
    </location>
</feature>
<proteinExistence type="predicted"/>
<protein>
    <recommendedName>
        <fullName evidence="2">Endonuclease/exonuclease/phosphatase domain-containing protein</fullName>
    </recommendedName>
</protein>
<keyword evidence="4" id="KW-1185">Reference proteome</keyword>
<sequence>MGDPLQLDSVLPSAASEHRSRRGPVVESAVEVLQPPSTGKYLQYANLSVPDRHSVSSLYSSAGIIARRKSSSCPTHITSPTHYSSSIPPPDPGRTTLSSTEAPDPLSSVAAFAVDDNMPLSTRSCHPSRPGPESSAGDGVFQSANQGMYNIHRSNSRPEDSSIRRSSPRDANVAAASSNVVWYYQNVGGINSSIAEYQLALSDGSYDVYALTETWLNDDTISNQLFDDSFVVYRQNRSPSNSNESIGGGVLLAVRSGFRSRLINPPNCSSVEQLWVAISTVDAEMYVCLVYIPPDRVNDISLIKSHIDSLNWVVSQMAPRDNVAILGDFNMSTISWQRNPLGAFFPCSSRSSLGEPSRELLDAYCTAGLRQMVGVENENNRSLDLCFVSNELIVDCMVTQAPAPLVKIGSHHLPLLINLETKPYRCFHDTSESVMYDFSRANFDEMDGFLAHVDWSGILSNSDANLAASTLSSVLLYAIDQFVPKKLKREPVKPAWSNADLKNLKRMKQAALRRHSKFRTDSTRSCYLEANTTYKQLNDRLYNAHLDRLQSNLKSNPKSFWRHVNDQRKETGLPSTMTNGLLEADTTGTIADLFRSQFSSVFVDEHLDLQDINNATRNVPSLPSVALRFDFTNDTVIAAGKELKSSTECGPDGIPPLVIKRCMNSLATPMSCVFNLSMSTGVFPDFWKQSYVFPDFKKGCKRTVSNYRGIASLSAISKLMEKIVLQQLVQRFSHHVSLDQHRFMSKRSTTTNLTCFTSHLIRQIENGHQVDAIYTDLSAAFDKMNHQIALAKFEKLGIMFLPRFQYHPAYRKAVTSVHFCLCCI</sequence>
<dbReference type="GeneID" id="134289281"/>
<dbReference type="SUPFAM" id="SSF56219">
    <property type="entry name" value="DNase I-like"/>
    <property type="match status" value="1"/>
</dbReference>
<dbReference type="EnsemblMetazoa" id="AALFPA23_024780.R36928">
    <property type="protein sequence ID" value="AALFPA23_024780.P36928"/>
    <property type="gene ID" value="AALFPA23_024780"/>
</dbReference>
<evidence type="ECO:0000313" key="4">
    <source>
        <dbReference type="Proteomes" id="UP000069940"/>
    </source>
</evidence>
<dbReference type="InterPro" id="IPR005135">
    <property type="entry name" value="Endo/exonuclease/phosphatase"/>
</dbReference>
<evidence type="ECO:0000256" key="1">
    <source>
        <dbReference type="SAM" id="MobiDB-lite"/>
    </source>
</evidence>
<feature type="region of interest" description="Disordered" evidence="1">
    <location>
        <begin position="1"/>
        <end position="29"/>
    </location>
</feature>
<organism evidence="3 4">
    <name type="scientific">Aedes albopictus</name>
    <name type="common">Asian tiger mosquito</name>
    <name type="synonym">Stegomyia albopicta</name>
    <dbReference type="NCBI Taxonomy" id="7160"/>
    <lineage>
        <taxon>Eukaryota</taxon>
        <taxon>Metazoa</taxon>
        <taxon>Ecdysozoa</taxon>
        <taxon>Arthropoda</taxon>
        <taxon>Hexapoda</taxon>
        <taxon>Insecta</taxon>
        <taxon>Pterygota</taxon>
        <taxon>Neoptera</taxon>
        <taxon>Endopterygota</taxon>
        <taxon>Diptera</taxon>
        <taxon>Nematocera</taxon>
        <taxon>Culicoidea</taxon>
        <taxon>Culicidae</taxon>
        <taxon>Culicinae</taxon>
        <taxon>Aedini</taxon>
        <taxon>Aedes</taxon>
        <taxon>Stegomyia</taxon>
    </lineage>
</organism>
<dbReference type="PANTHER" id="PTHR33395">
    <property type="entry name" value="TRANSCRIPTASE, PUTATIVE-RELATED-RELATED"/>
    <property type="match status" value="1"/>
</dbReference>
<dbReference type="Pfam" id="PF14529">
    <property type="entry name" value="Exo_endo_phos_2"/>
    <property type="match status" value="1"/>
</dbReference>